<protein>
    <submittedName>
        <fullName evidence="2">Uncharacterized protein</fullName>
    </submittedName>
</protein>
<evidence type="ECO:0000256" key="1">
    <source>
        <dbReference type="SAM" id="MobiDB-lite"/>
    </source>
</evidence>
<keyword evidence="3" id="KW-1185">Reference proteome</keyword>
<organism evidence="2 3">
    <name type="scientific">Caligus rogercresseyi</name>
    <name type="common">Sea louse</name>
    <dbReference type="NCBI Taxonomy" id="217165"/>
    <lineage>
        <taxon>Eukaryota</taxon>
        <taxon>Metazoa</taxon>
        <taxon>Ecdysozoa</taxon>
        <taxon>Arthropoda</taxon>
        <taxon>Crustacea</taxon>
        <taxon>Multicrustacea</taxon>
        <taxon>Hexanauplia</taxon>
        <taxon>Copepoda</taxon>
        <taxon>Siphonostomatoida</taxon>
        <taxon>Caligidae</taxon>
        <taxon>Caligus</taxon>
    </lineage>
</organism>
<feature type="region of interest" description="Disordered" evidence="1">
    <location>
        <begin position="162"/>
        <end position="199"/>
    </location>
</feature>
<feature type="region of interest" description="Disordered" evidence="1">
    <location>
        <begin position="1"/>
        <end position="136"/>
    </location>
</feature>
<feature type="compositionally biased region" description="Basic and acidic residues" evidence="1">
    <location>
        <begin position="20"/>
        <end position="31"/>
    </location>
</feature>
<accession>A0A7T8H030</accession>
<dbReference type="EMBL" id="CP045899">
    <property type="protein sequence ID" value="QQP41015.1"/>
    <property type="molecule type" value="Genomic_DNA"/>
</dbReference>
<dbReference type="OrthoDB" id="10669038at2759"/>
<evidence type="ECO:0000313" key="3">
    <source>
        <dbReference type="Proteomes" id="UP000595437"/>
    </source>
</evidence>
<feature type="compositionally biased region" description="Basic and acidic residues" evidence="1">
    <location>
        <begin position="173"/>
        <end position="185"/>
    </location>
</feature>
<dbReference type="Proteomes" id="UP000595437">
    <property type="component" value="Chromosome 10"/>
</dbReference>
<dbReference type="AlphaFoldDB" id="A0A7T8H030"/>
<name>A0A7T8H030_CALRO</name>
<gene>
    <name evidence="2" type="ORF">FKW44_015261</name>
</gene>
<sequence length="260" mass="28390">MKVKEQKTAWAEVKALPQTEEEHPPQTKKEEEDQPIMPSEPPRPQVAIQWGQRVKRSLTPESSVPQKKPQPLVGKMPNKAAKKPGESRFGPPANNIPPPGVLSSVPRPIGLGANEQPPAPPPVIKRNPPKNPTPVAMDMSVILAAAKAHMRARSEEFVPPEIEIPLPPLPAASDKDPSAHLDTRPPKAPTPPPTPREKTEMELMLEKHCPEYSNMSAPLPHPPPSNHMTSNHFSSTEEEMDPSELEMLGIDPSDLAGFGN</sequence>
<proteinExistence type="predicted"/>
<feature type="region of interest" description="Disordered" evidence="1">
    <location>
        <begin position="212"/>
        <end position="243"/>
    </location>
</feature>
<reference evidence="3" key="1">
    <citation type="submission" date="2021-01" db="EMBL/GenBank/DDBJ databases">
        <title>Caligus Genome Assembly.</title>
        <authorList>
            <person name="Gallardo-Escarate C."/>
        </authorList>
    </citation>
    <scope>NUCLEOTIDE SEQUENCE [LARGE SCALE GENOMIC DNA]</scope>
</reference>
<evidence type="ECO:0000313" key="2">
    <source>
        <dbReference type="EMBL" id="QQP41015.1"/>
    </source>
</evidence>